<feature type="domain" description="CCDC81-like prokaryotic HU" evidence="2">
    <location>
        <begin position="8"/>
        <end position="56"/>
    </location>
</feature>
<dbReference type="Pfam" id="PF18174">
    <property type="entry name" value="HU-CCDC81_bac_1"/>
    <property type="match status" value="1"/>
</dbReference>
<evidence type="ECO:0000313" key="4">
    <source>
        <dbReference type="Proteomes" id="UP000199203"/>
    </source>
</evidence>
<keyword evidence="4" id="KW-1185">Reference proteome</keyword>
<keyword evidence="1" id="KW-0812">Transmembrane</keyword>
<dbReference type="RefSeq" id="WP_089870924.1">
    <property type="nucleotide sequence ID" value="NZ_FNBH01000001.1"/>
</dbReference>
<protein>
    <recommendedName>
        <fullName evidence="2">CCDC81-like prokaryotic HU domain-containing protein</fullName>
    </recommendedName>
</protein>
<evidence type="ECO:0000259" key="2">
    <source>
        <dbReference type="Pfam" id="PF18174"/>
    </source>
</evidence>
<name>A0A1G7G996_9FLAO</name>
<feature type="transmembrane region" description="Helical" evidence="1">
    <location>
        <begin position="153"/>
        <end position="172"/>
    </location>
</feature>
<keyword evidence="1" id="KW-0472">Membrane</keyword>
<evidence type="ECO:0000256" key="1">
    <source>
        <dbReference type="SAM" id="Phobius"/>
    </source>
</evidence>
<evidence type="ECO:0000313" key="3">
    <source>
        <dbReference type="EMBL" id="SDE84724.1"/>
    </source>
</evidence>
<sequence length="226" mass="25796">MNFEYLLYQYLLKHNRAEVPEFGVFELTKESAKIDAENSIIIPPKETIAFEYDLSVYDSQLAKFIAEETDSDLSIVQMNLKSEVAKWFQKLQADNFLDLENLGQFQLDEQNKVVKITDSNSDVFGFEEVDLQQLKTLKSKKTSIEENYTFNKGVIWAFIGIVIVGSATLFFFGDQELIFGKSSQIPTKKIIKKAEPKKTLAIPKIDSTKTDSIKPTTNAKIQKTNR</sequence>
<dbReference type="EMBL" id="FNBH01000001">
    <property type="protein sequence ID" value="SDE84724.1"/>
    <property type="molecule type" value="Genomic_DNA"/>
</dbReference>
<accession>A0A1G7G996</accession>
<dbReference type="STRING" id="454006.SAMN05421825_0385"/>
<proteinExistence type="predicted"/>
<dbReference type="InterPro" id="IPR040495">
    <property type="entry name" value="HU-CCDC81_bac_1"/>
</dbReference>
<dbReference type="AlphaFoldDB" id="A0A1G7G996"/>
<reference evidence="4" key="1">
    <citation type="submission" date="2016-10" db="EMBL/GenBank/DDBJ databases">
        <authorList>
            <person name="Varghese N."/>
            <person name="Submissions S."/>
        </authorList>
    </citation>
    <scope>NUCLEOTIDE SEQUENCE [LARGE SCALE GENOMIC DNA]</scope>
    <source>
        <strain evidence="4">DSM 19684</strain>
    </source>
</reference>
<dbReference type="Proteomes" id="UP000199203">
    <property type="component" value="Unassembled WGS sequence"/>
</dbReference>
<organism evidence="3 4">
    <name type="scientific">Epilithonimonas hungarica</name>
    <dbReference type="NCBI Taxonomy" id="454006"/>
    <lineage>
        <taxon>Bacteria</taxon>
        <taxon>Pseudomonadati</taxon>
        <taxon>Bacteroidota</taxon>
        <taxon>Flavobacteriia</taxon>
        <taxon>Flavobacteriales</taxon>
        <taxon>Weeksellaceae</taxon>
        <taxon>Chryseobacterium group</taxon>
        <taxon>Epilithonimonas</taxon>
    </lineage>
</organism>
<keyword evidence="1" id="KW-1133">Transmembrane helix</keyword>
<gene>
    <name evidence="3" type="ORF">SAMN05421825_0385</name>
</gene>